<proteinExistence type="predicted"/>
<name>A0A4U5UJV4_COLLU</name>
<dbReference type="AlphaFoldDB" id="A0A4U5UJV4"/>
<gene>
    <name evidence="2" type="ORF">D9C73_009126</name>
</gene>
<reference evidence="2 3" key="1">
    <citation type="submission" date="2019-01" db="EMBL/GenBank/DDBJ databases">
        <title>Genome Assembly of Collichthys lucidus.</title>
        <authorList>
            <person name="Cai M."/>
            <person name="Xiao S."/>
        </authorList>
    </citation>
    <scope>NUCLEOTIDE SEQUENCE [LARGE SCALE GENOMIC DNA]</scope>
    <source>
        <strain evidence="2">JT15FE1705JMU</strain>
        <tissue evidence="2">Muscle</tissue>
    </source>
</reference>
<dbReference type="Proteomes" id="UP000298787">
    <property type="component" value="Chromosome 8"/>
</dbReference>
<feature type="region of interest" description="Disordered" evidence="1">
    <location>
        <begin position="1"/>
        <end position="71"/>
    </location>
</feature>
<protein>
    <submittedName>
        <fullName evidence="2">Uncharacterized protein</fullName>
    </submittedName>
</protein>
<organism evidence="2 3">
    <name type="scientific">Collichthys lucidus</name>
    <name type="common">Big head croaker</name>
    <name type="synonym">Sciaena lucida</name>
    <dbReference type="NCBI Taxonomy" id="240159"/>
    <lineage>
        <taxon>Eukaryota</taxon>
        <taxon>Metazoa</taxon>
        <taxon>Chordata</taxon>
        <taxon>Craniata</taxon>
        <taxon>Vertebrata</taxon>
        <taxon>Euteleostomi</taxon>
        <taxon>Actinopterygii</taxon>
        <taxon>Neopterygii</taxon>
        <taxon>Teleostei</taxon>
        <taxon>Neoteleostei</taxon>
        <taxon>Acanthomorphata</taxon>
        <taxon>Eupercaria</taxon>
        <taxon>Sciaenidae</taxon>
        <taxon>Collichthys</taxon>
    </lineage>
</organism>
<sequence length="91" mass="10360">MGTIFLMGDGDSPSVESPYGPDRLFKRHQSQRVKETDPRMEEEEGGVPLEDKRNRDTGTYEETHQPVDFLTPPLLLSMSCTEAEEWTSQQS</sequence>
<feature type="compositionally biased region" description="Basic and acidic residues" evidence="1">
    <location>
        <begin position="49"/>
        <end position="65"/>
    </location>
</feature>
<keyword evidence="3" id="KW-1185">Reference proteome</keyword>
<evidence type="ECO:0000313" key="2">
    <source>
        <dbReference type="EMBL" id="TKS75043.1"/>
    </source>
</evidence>
<evidence type="ECO:0000256" key="1">
    <source>
        <dbReference type="SAM" id="MobiDB-lite"/>
    </source>
</evidence>
<dbReference type="EMBL" id="CM014085">
    <property type="protein sequence ID" value="TKS75043.1"/>
    <property type="molecule type" value="Genomic_DNA"/>
</dbReference>
<accession>A0A4U5UJV4</accession>
<evidence type="ECO:0000313" key="3">
    <source>
        <dbReference type="Proteomes" id="UP000298787"/>
    </source>
</evidence>